<proteinExistence type="predicted"/>
<reference evidence="2 3" key="1">
    <citation type="submission" date="2019-05" db="EMBL/GenBank/DDBJ databases">
        <title>Genomes sequences of two Nocardia cyriacigeorgica environmental isolates, type strains Nocardia asteroides ATCC 19247 and Nocardia cyriacigeorgica DSM 44484.</title>
        <authorList>
            <person name="Vautrin F."/>
            <person name="Bergeron E."/>
            <person name="Dubost A."/>
            <person name="Abrouk D."/>
            <person name="Rodriguez Nava V."/>
            <person name="Pujic P."/>
        </authorList>
    </citation>
    <scope>NUCLEOTIDE SEQUENCE [LARGE SCALE GENOMIC DNA]</scope>
    <source>
        <strain evidence="2 3">EML 1456</strain>
    </source>
</reference>
<feature type="region of interest" description="Disordered" evidence="1">
    <location>
        <begin position="51"/>
        <end position="72"/>
    </location>
</feature>
<gene>
    <name evidence="2" type="ORF">FEK35_15125</name>
</gene>
<protein>
    <submittedName>
        <fullName evidence="2">Uncharacterized protein</fullName>
    </submittedName>
</protein>
<dbReference type="Proteomes" id="UP000308349">
    <property type="component" value="Unassembled WGS sequence"/>
</dbReference>
<comment type="caution">
    <text evidence="2">The sequence shown here is derived from an EMBL/GenBank/DDBJ whole genome shotgun (WGS) entry which is preliminary data.</text>
</comment>
<organism evidence="2 3">
    <name type="scientific">Nocardia cyriacigeorgica</name>
    <dbReference type="NCBI Taxonomy" id="135487"/>
    <lineage>
        <taxon>Bacteria</taxon>
        <taxon>Bacillati</taxon>
        <taxon>Actinomycetota</taxon>
        <taxon>Actinomycetes</taxon>
        <taxon>Mycobacteriales</taxon>
        <taxon>Nocardiaceae</taxon>
        <taxon>Nocardia</taxon>
    </lineage>
</organism>
<accession>A0A5R8PD26</accession>
<dbReference type="EMBL" id="VBUU01000014">
    <property type="protein sequence ID" value="TLG09456.1"/>
    <property type="molecule type" value="Genomic_DNA"/>
</dbReference>
<dbReference type="AlphaFoldDB" id="A0A5R8PD26"/>
<feature type="region of interest" description="Disordered" evidence="1">
    <location>
        <begin position="1"/>
        <end position="30"/>
    </location>
</feature>
<name>A0A5R8PD26_9NOCA</name>
<evidence type="ECO:0000313" key="2">
    <source>
        <dbReference type="EMBL" id="TLG09456.1"/>
    </source>
</evidence>
<feature type="compositionally biased region" description="Basic residues" evidence="1">
    <location>
        <begin position="1"/>
        <end position="15"/>
    </location>
</feature>
<evidence type="ECO:0000256" key="1">
    <source>
        <dbReference type="SAM" id="MobiDB-lite"/>
    </source>
</evidence>
<evidence type="ECO:0000313" key="3">
    <source>
        <dbReference type="Proteomes" id="UP000308349"/>
    </source>
</evidence>
<sequence length="72" mass="8149">MSKTGRPNHRRRNREGRRFSSDQHIVVDSIQRPTPDLRKLARAVITIAMEETARSAKDAHPIDADQTEGGRS</sequence>